<dbReference type="InterPro" id="IPR011993">
    <property type="entry name" value="PH-like_dom_sf"/>
</dbReference>
<feature type="region of interest" description="Disordered" evidence="3">
    <location>
        <begin position="801"/>
        <end position="837"/>
    </location>
</feature>
<dbReference type="PROSITE" id="PS00741">
    <property type="entry name" value="DH_1"/>
    <property type="match status" value="1"/>
</dbReference>
<dbReference type="InterPro" id="IPR000219">
    <property type="entry name" value="DH_dom"/>
</dbReference>
<keyword evidence="5" id="KW-1185">Reference proteome</keyword>
<feature type="compositionally biased region" description="Polar residues" evidence="3">
    <location>
        <begin position="202"/>
        <end position="218"/>
    </location>
</feature>
<feature type="domain" description="DH" evidence="4">
    <location>
        <begin position="990"/>
        <end position="1178"/>
    </location>
</feature>
<proteinExistence type="predicted"/>
<feature type="compositionally biased region" description="Polar residues" evidence="3">
    <location>
        <begin position="806"/>
        <end position="818"/>
    </location>
</feature>
<feature type="compositionally biased region" description="Polar residues" evidence="3">
    <location>
        <begin position="243"/>
        <end position="286"/>
    </location>
</feature>
<dbReference type="Pfam" id="PF19056">
    <property type="entry name" value="WD40_2"/>
    <property type="match status" value="1"/>
</dbReference>
<feature type="region of interest" description="Disordered" evidence="3">
    <location>
        <begin position="361"/>
        <end position="411"/>
    </location>
</feature>
<evidence type="ECO:0000256" key="3">
    <source>
        <dbReference type="SAM" id="MobiDB-lite"/>
    </source>
</evidence>
<dbReference type="PANTHER" id="PTHR12877">
    <property type="entry name" value="RHO GUANINE NUCLEOTIDE EXCHANGE FACTOR"/>
    <property type="match status" value="1"/>
</dbReference>
<feature type="compositionally biased region" description="Polar residues" evidence="3">
    <location>
        <begin position="448"/>
        <end position="464"/>
    </location>
</feature>
<dbReference type="SMART" id="SM00325">
    <property type="entry name" value="RhoGEF"/>
    <property type="match status" value="1"/>
</dbReference>
<name>A0A8B7Z8E3_ACAPL</name>
<feature type="region of interest" description="Disordered" evidence="3">
    <location>
        <begin position="710"/>
        <end position="744"/>
    </location>
</feature>
<sequence length="1936" mass="212572">MAHSSTAAARGKKGAGLRAGAGDSVQLQIANRAQTSDSDRERSLGSSKHRQFNHKESGNTRTGSCRSTVTAEEHRVRGHHHLGTSSSHATVSVDQDRRSAIELYGAAAEPSLALSNKQPNVQLEHGKDKEHAWNIIGGNSRQTQAAGGGSKCSNRILAGDSSRQQNKDTSYRQGVSSPPTTTQTGQFGTATSTSAGRDPKGYSSSESRTVYQGQSPASIQEKRAVARRVGAFIPHEQSPSDRGYSQGNVHSKVNTAPPVTSPKSPDSVTSLSHTESGITSPGQTRQVFKPLAVKRLTKTTKKNLASFDELQSPVSSPYSSRRSSVSSVGTVDQSEGSVAENRARLVSAFVLSTQNNTATSRYRDWSGTHTPSQTIPLKVDNVRRTMARNQDSPTSASDPSSPQLSESGGTKLTLRMDFNSLKIGSVENLKSQSRSVTSKKVIPDKNIASMSAPTSPVRTLQKLTSKMRGRRQEYTDIPHGEFTRPMSPASEPGEDEGCVRDFEWPPASQTLPRPRRKNRMVIPELPEVLLARSKEVSGGTQASTSSPMDKFNLKAPLRPLNVKKQSETTPASSSPVMDTMAEEATDEFLSSSVRKKERRKKFGALGQSVTEGSGGNNGENGRSRSDPTQDRKRGSFSEEIEKTSVDSQFFEALQIQGVHGHIPTASSLGTTVVSTESSQSISSTATSISDATAEQQYMHVLQEVTHHPDGLINSSNLDSQERNGKLKSKVKSRTWPNGDKAPNELDQYTQGIQVSTSNPTVSDRQEEIDRLHRGEEPDDLRAKSENLLTPGGKERVNLQLALDSPHSPQMPRNRNWGSRSGYEELPEPQENTSEVLQHQGCSSKQSLIQADKHVRSASEPATTLSPADDTAVPSLRKPVVTITRSQSMGPNQHHPQERKFPLRKKAIIPPPQPGHSLRPVMQAHMSESTPNLASEPHASRVTDALVSPTISKSNRILASQIGSSTLPRSNKDKSVELSPATRRKRKQQDIKLHIMQTLLETEQSYVYSLETLVKSYMRPLKSPEYAHLCADPGMVDAMFYKLPEILNCHENFLQQLQMRINHWHDNQKIGDIISASMAKQPVLDTYTAFTNNFNRAKELISKASSKPAFFKFLEDRTKEHKERLNLDDLIIQPIQRIPRYELLLKELIDNTPEDHPDQESLQQALNTVKTLATAIDESKNKADIKVRDEQALRDLEAMIDGHVELVSPQRRFIRQYGVTEMVRVAVQKGARKDRCVFLFSDLILCATVKRRSGGIRRPSISALSPVTLPMEACKYKLAWKLAVDDVEIVKSPASTQQANQERDLSKLEEDLSILGRISGLTETLSSPHQSLDEVLKELTETVSKRLAEMQALPALPTAVLSKLELTATTHEGIESFVLLFQGQEARQTFENDFAEAKKKLAARSKDHFPPVFLYPIPIMKTRSGMQFSCAAPSLGTMSNSLRDVWVCNSDGYVGQVCLLSLTPEPTVAFCISVCSARILCIAPVPGAQDTHSMRSRVHLRVPKVPLDTGQSRPLQFLGEATIANNGRCLMPASSHAVNQQASDIMPFDSDDSEEEEEMVMSPGSGLAPEIRLQVDDVPMEEASSEEDLERISSGNNLEEISAREDLEVLQPTMWLGTEDGCIHIYQCTDNIRTRKSRTKVRHPAAVQCILYLDNKVFVSLANGDLTVYRREPGHAWDTKNPLTVTLGSSTTPISKMVSVCSKLWCGCQNNILVVDPNTLNVEHQFSVSNDTQKTVHCIVSSGLGVWVTLQATAVVRLYHASTYENLCDVDVTQTVYKMLAGSDAIIRQHKAACLRITALLICKELLWVGTSAGVVLTLPHPKITTTTTSLARDISFPNGSGQGHTGHVRFLTAVDIPSGKPAPVQRKISEQVLERSRELHPPEMEQQQRRASSAAAIVSNMMVISGGDGYEDFSATTPNEAAGKEDSTNHLLLWQV</sequence>
<feature type="compositionally biased region" description="Polar residues" evidence="3">
    <location>
        <begin position="59"/>
        <end position="70"/>
    </location>
</feature>
<dbReference type="SUPFAM" id="SSF50978">
    <property type="entry name" value="WD40 repeat-like"/>
    <property type="match status" value="1"/>
</dbReference>
<feature type="region of interest" description="Disordered" evidence="3">
    <location>
        <begin position="1"/>
        <end position="94"/>
    </location>
</feature>
<feature type="region of interest" description="Disordered" evidence="3">
    <location>
        <begin position="308"/>
        <end position="337"/>
    </location>
</feature>
<dbReference type="OrthoDB" id="4066896at2759"/>
<protein>
    <submittedName>
        <fullName evidence="6">Rho guanine nucleotide exchange factor 17-like isoform X1</fullName>
    </submittedName>
</protein>
<dbReference type="Gene3D" id="2.130.10.10">
    <property type="entry name" value="YVTN repeat-like/Quinoprotein amine dehydrogenase"/>
    <property type="match status" value="1"/>
</dbReference>
<dbReference type="GO" id="GO:0005737">
    <property type="term" value="C:cytoplasm"/>
    <property type="evidence" value="ECO:0007669"/>
    <property type="project" value="UniProtKB-ARBA"/>
</dbReference>
<accession>A0A8B7Z8E3</accession>
<feature type="compositionally biased region" description="Low complexity" evidence="3">
    <location>
        <begin position="176"/>
        <end position="195"/>
    </location>
</feature>
<dbReference type="Gene3D" id="1.20.900.10">
    <property type="entry name" value="Dbl homology (DH) domain"/>
    <property type="match status" value="1"/>
</dbReference>
<feature type="compositionally biased region" description="Polar residues" evidence="3">
    <location>
        <begin position="25"/>
        <end position="36"/>
    </location>
</feature>
<keyword evidence="2" id="KW-0344">Guanine-nucleotide releasing factor</keyword>
<dbReference type="GO" id="GO:0051496">
    <property type="term" value="P:positive regulation of stress fiber assembly"/>
    <property type="evidence" value="ECO:0007669"/>
    <property type="project" value="UniProtKB-ARBA"/>
</dbReference>
<feature type="compositionally biased region" description="Polar residues" evidence="3">
    <location>
        <begin position="538"/>
        <end position="547"/>
    </location>
</feature>
<dbReference type="Gene3D" id="2.30.29.30">
    <property type="entry name" value="Pleckstrin-homology domain (PH domain)/Phosphotyrosine-binding domain (PTB)"/>
    <property type="match status" value="1"/>
</dbReference>
<feature type="compositionally biased region" description="Low complexity" evidence="3">
    <location>
        <begin position="391"/>
        <end position="402"/>
    </location>
</feature>
<dbReference type="Pfam" id="PF00621">
    <property type="entry name" value="RhoGEF"/>
    <property type="match status" value="1"/>
</dbReference>
<evidence type="ECO:0000313" key="6">
    <source>
        <dbReference type="RefSeq" id="XP_022099541.1"/>
    </source>
</evidence>
<feature type="compositionally biased region" description="Polar residues" evidence="3">
    <location>
        <begin position="567"/>
        <end position="576"/>
    </location>
</feature>
<dbReference type="SUPFAM" id="SSF48065">
    <property type="entry name" value="DBL homology domain (DH-domain)"/>
    <property type="match status" value="1"/>
</dbReference>
<dbReference type="InterPro" id="IPR039919">
    <property type="entry name" value="ARHGEF10/ARHGEF17"/>
</dbReference>
<dbReference type="PROSITE" id="PS50010">
    <property type="entry name" value="DH_2"/>
    <property type="match status" value="1"/>
</dbReference>
<organism evidence="5 6">
    <name type="scientific">Acanthaster planci</name>
    <name type="common">Crown-of-thorns starfish</name>
    <dbReference type="NCBI Taxonomy" id="133434"/>
    <lineage>
        <taxon>Eukaryota</taxon>
        <taxon>Metazoa</taxon>
        <taxon>Echinodermata</taxon>
        <taxon>Eleutherozoa</taxon>
        <taxon>Asterozoa</taxon>
        <taxon>Asteroidea</taxon>
        <taxon>Valvatacea</taxon>
        <taxon>Valvatida</taxon>
        <taxon>Acanthasteridae</taxon>
        <taxon>Acanthaster</taxon>
    </lineage>
</organism>
<feature type="region of interest" description="Disordered" evidence="3">
    <location>
        <begin position="448"/>
        <end position="514"/>
    </location>
</feature>
<dbReference type="Pfam" id="PF19057">
    <property type="entry name" value="PH_19"/>
    <property type="match status" value="1"/>
</dbReference>
<keyword evidence="1" id="KW-0597">Phosphoprotein</keyword>
<dbReference type="InterPro" id="IPR035899">
    <property type="entry name" value="DBL_dom_sf"/>
</dbReference>
<feature type="compositionally biased region" description="Basic and acidic residues" evidence="3">
    <location>
        <begin position="470"/>
        <end position="482"/>
    </location>
</feature>
<feature type="region of interest" description="Disordered" evidence="3">
    <location>
        <begin position="532"/>
        <end position="640"/>
    </location>
</feature>
<dbReference type="FunFam" id="1.20.900.10:FF:000003">
    <property type="entry name" value="Rho guanine nucleotide exchange factor 10 like"/>
    <property type="match status" value="1"/>
</dbReference>
<feature type="compositionally biased region" description="Basic residues" evidence="3">
    <location>
        <begin position="593"/>
        <end position="602"/>
    </location>
</feature>
<feature type="region of interest" description="Disordered" evidence="3">
    <location>
        <begin position="137"/>
        <end position="290"/>
    </location>
</feature>
<dbReference type="RefSeq" id="XP_022099541.1">
    <property type="nucleotide sequence ID" value="XM_022243849.1"/>
</dbReference>
<dbReference type="PANTHER" id="PTHR12877:SF15">
    <property type="entry name" value="RHO GUANINE NUCLEOTIDE EXCHANGE FACTOR 17"/>
    <property type="match status" value="1"/>
</dbReference>
<reference evidence="6" key="1">
    <citation type="submission" date="2025-08" db="UniProtKB">
        <authorList>
            <consortium name="RefSeq"/>
        </authorList>
    </citation>
    <scope>IDENTIFICATION</scope>
</reference>
<feature type="compositionally biased region" description="Low complexity" evidence="3">
    <location>
        <begin position="312"/>
        <end position="328"/>
    </location>
</feature>
<dbReference type="KEGG" id="aplc:110984054"/>
<dbReference type="GO" id="GO:0035556">
    <property type="term" value="P:intracellular signal transduction"/>
    <property type="evidence" value="ECO:0007669"/>
    <property type="project" value="InterPro"/>
</dbReference>
<evidence type="ECO:0000259" key="4">
    <source>
        <dbReference type="PROSITE" id="PS50010"/>
    </source>
</evidence>
<gene>
    <name evidence="6" type="primary">LOC110984054</name>
</gene>
<dbReference type="CDD" id="cd00160">
    <property type="entry name" value="RhoGEF"/>
    <property type="match status" value="1"/>
</dbReference>
<feature type="compositionally biased region" description="Basic and acidic residues" evidence="3">
    <location>
        <begin position="621"/>
        <end position="640"/>
    </location>
</feature>
<dbReference type="FunFam" id="2.130.10.10:FF:001706">
    <property type="entry name" value="Rho guanine nucleotide exchange factor 17"/>
    <property type="match status" value="1"/>
</dbReference>
<dbReference type="InterPro" id="IPR015943">
    <property type="entry name" value="WD40/YVTN_repeat-like_dom_sf"/>
</dbReference>
<dbReference type="InterPro" id="IPR036322">
    <property type="entry name" value="WD40_repeat_dom_sf"/>
</dbReference>
<feature type="compositionally biased region" description="Polar residues" evidence="3">
    <location>
        <begin position="83"/>
        <end position="93"/>
    </location>
</feature>
<feature type="region of interest" description="Disordered" evidence="3">
    <location>
        <begin position="961"/>
        <end position="988"/>
    </location>
</feature>
<dbReference type="InterPro" id="IPR001331">
    <property type="entry name" value="GDS_CDC24_CS"/>
</dbReference>
<evidence type="ECO:0000256" key="2">
    <source>
        <dbReference type="ARBA" id="ARBA00022658"/>
    </source>
</evidence>
<dbReference type="GeneID" id="110984054"/>
<evidence type="ECO:0000256" key="1">
    <source>
        <dbReference type="ARBA" id="ARBA00022553"/>
    </source>
</evidence>
<evidence type="ECO:0000313" key="5">
    <source>
        <dbReference type="Proteomes" id="UP000694845"/>
    </source>
</evidence>
<dbReference type="GO" id="GO:0005085">
    <property type="term" value="F:guanyl-nucleotide exchange factor activity"/>
    <property type="evidence" value="ECO:0007669"/>
    <property type="project" value="UniProtKB-KW"/>
</dbReference>
<dbReference type="GO" id="GO:0030036">
    <property type="term" value="P:actin cytoskeleton organization"/>
    <property type="evidence" value="ECO:0007669"/>
    <property type="project" value="TreeGrafter"/>
</dbReference>
<dbReference type="Proteomes" id="UP000694845">
    <property type="component" value="Unplaced"/>
</dbReference>